<dbReference type="PIRSF" id="PIRSF005572">
    <property type="entry name" value="NifS"/>
    <property type="match status" value="1"/>
</dbReference>
<evidence type="ECO:0000256" key="7">
    <source>
        <dbReference type="ARBA" id="ARBA00023004"/>
    </source>
</evidence>
<dbReference type="InterPro" id="IPR015421">
    <property type="entry name" value="PyrdxlP-dep_Trfase_major"/>
</dbReference>
<keyword evidence="5" id="KW-0479">Metal-binding</keyword>
<feature type="domain" description="Aminotransferase class V" evidence="10">
    <location>
        <begin position="8"/>
        <end position="391"/>
    </location>
</feature>
<dbReference type="InterPro" id="IPR015422">
    <property type="entry name" value="PyrdxlP-dep_Trfase_small"/>
</dbReference>
<gene>
    <name evidence="11" type="ORF">H310_14686</name>
</gene>
<dbReference type="Pfam" id="PF00266">
    <property type="entry name" value="Aminotran_5"/>
    <property type="match status" value="1"/>
</dbReference>
<organism evidence="11">
    <name type="scientific">Aphanomyces invadans</name>
    <dbReference type="NCBI Taxonomy" id="157072"/>
    <lineage>
        <taxon>Eukaryota</taxon>
        <taxon>Sar</taxon>
        <taxon>Stramenopiles</taxon>
        <taxon>Oomycota</taxon>
        <taxon>Saprolegniomycetes</taxon>
        <taxon>Saprolegniales</taxon>
        <taxon>Verrucalvaceae</taxon>
        <taxon>Aphanomyces</taxon>
    </lineage>
</organism>
<evidence type="ECO:0000256" key="1">
    <source>
        <dbReference type="ARBA" id="ARBA00001933"/>
    </source>
</evidence>
<dbReference type="Gene3D" id="3.90.1150.10">
    <property type="entry name" value="Aspartate Aminotransferase, domain 1"/>
    <property type="match status" value="1"/>
</dbReference>
<dbReference type="SUPFAM" id="SSF53383">
    <property type="entry name" value="PLP-dependent transferases"/>
    <property type="match status" value="1"/>
</dbReference>
<accession>A0A024TAB2</accession>
<dbReference type="GO" id="GO:0051536">
    <property type="term" value="F:iron-sulfur cluster binding"/>
    <property type="evidence" value="ECO:0007669"/>
    <property type="project" value="UniProtKB-KW"/>
</dbReference>
<keyword evidence="8" id="KW-0411">Iron-sulfur</keyword>
<dbReference type="GO" id="GO:0031071">
    <property type="term" value="F:cysteine desulfurase activity"/>
    <property type="evidence" value="ECO:0007669"/>
    <property type="project" value="UniProtKB-EC"/>
</dbReference>
<dbReference type="InterPro" id="IPR016454">
    <property type="entry name" value="Cysteine_dSase"/>
</dbReference>
<keyword evidence="7" id="KW-0408">Iron</keyword>
<dbReference type="GeneID" id="20091736"/>
<evidence type="ECO:0000313" key="11">
    <source>
        <dbReference type="EMBL" id="ETV90561.1"/>
    </source>
</evidence>
<dbReference type="Gene3D" id="1.10.260.50">
    <property type="match status" value="1"/>
</dbReference>
<evidence type="ECO:0000256" key="8">
    <source>
        <dbReference type="ARBA" id="ARBA00023014"/>
    </source>
</evidence>
<evidence type="ECO:0000256" key="5">
    <source>
        <dbReference type="ARBA" id="ARBA00022723"/>
    </source>
</evidence>
<evidence type="ECO:0000256" key="6">
    <source>
        <dbReference type="ARBA" id="ARBA00022898"/>
    </source>
</evidence>
<evidence type="ECO:0000256" key="4">
    <source>
        <dbReference type="ARBA" id="ARBA00022679"/>
    </source>
</evidence>
<dbReference type="InterPro" id="IPR000192">
    <property type="entry name" value="Aminotrans_V_dom"/>
</dbReference>
<dbReference type="GO" id="GO:0046872">
    <property type="term" value="F:metal ion binding"/>
    <property type="evidence" value="ECO:0007669"/>
    <property type="project" value="UniProtKB-KW"/>
</dbReference>
<dbReference type="EC" id="2.8.1.7" evidence="3"/>
<sequence>MDAPRKLIYLDHNATTPVAKEVVDALVPCLQSNFGNPSSTHELGRRAKAALDVAREQVGCLLGALPSSIVFLSGGTESINYVLKGLVTSQPHQRHIVTSVVEHVAVLATCQYLEEVHGFDITYVPVNDEGLVSADAVAAAVRPSTCVVTIMHANNEVGSIQPLAAISAAARARHAALINELADNLTYDPLLVHTDASQSVGKVLVRVDDLGVDFLTVAGHKLYAPKGVGALYIRPGTRPLAKLMHGAAHEHGLRAGTENIPYAVALGKACQLAQHALANGLSQRLLAHREHLLAKLTELLASQDVPLKVNGPADVELVLPNTLSISFQHVSANQLLHVIEDRVAASAGSACHSHATTASYVLQAMHVPLEFALGTLRLSAGKDTTADDIDRAAHVIAQGIATLMEK</sequence>
<dbReference type="OrthoDB" id="10250117at2759"/>
<name>A0A024TAB2_9STRA</name>
<proteinExistence type="inferred from homology"/>
<dbReference type="VEuPathDB" id="FungiDB:H310_14686"/>
<dbReference type="PANTHER" id="PTHR11601:SF34">
    <property type="entry name" value="CYSTEINE DESULFURASE"/>
    <property type="match status" value="1"/>
</dbReference>
<reference evidence="11" key="1">
    <citation type="submission" date="2013-12" db="EMBL/GenBank/DDBJ databases">
        <title>The Genome Sequence of Aphanomyces invadans NJM9701.</title>
        <authorList>
            <consortium name="The Broad Institute Genomics Platform"/>
            <person name="Russ C."/>
            <person name="Tyler B."/>
            <person name="van West P."/>
            <person name="Dieguez-Uribeondo J."/>
            <person name="Young S.K."/>
            <person name="Zeng Q."/>
            <person name="Gargeya S."/>
            <person name="Fitzgerald M."/>
            <person name="Abouelleil A."/>
            <person name="Alvarado L."/>
            <person name="Chapman S.B."/>
            <person name="Gainer-Dewar J."/>
            <person name="Goldberg J."/>
            <person name="Griggs A."/>
            <person name="Gujja S."/>
            <person name="Hansen M."/>
            <person name="Howarth C."/>
            <person name="Imamovic A."/>
            <person name="Ireland A."/>
            <person name="Larimer J."/>
            <person name="McCowan C."/>
            <person name="Murphy C."/>
            <person name="Pearson M."/>
            <person name="Poon T.W."/>
            <person name="Priest M."/>
            <person name="Roberts A."/>
            <person name="Saif S."/>
            <person name="Shea T."/>
            <person name="Sykes S."/>
            <person name="Wortman J."/>
            <person name="Nusbaum C."/>
            <person name="Birren B."/>
        </authorList>
    </citation>
    <scope>NUCLEOTIDE SEQUENCE [LARGE SCALE GENOMIC DNA]</scope>
    <source>
        <strain evidence="11">NJM9701</strain>
    </source>
</reference>
<dbReference type="STRING" id="157072.A0A024TAB2"/>
<keyword evidence="6" id="KW-0663">Pyridoxal phosphate</keyword>
<dbReference type="EMBL" id="KI914032">
    <property type="protein sequence ID" value="ETV90561.1"/>
    <property type="molecule type" value="Genomic_DNA"/>
</dbReference>
<keyword evidence="4" id="KW-0808">Transferase</keyword>
<dbReference type="InterPro" id="IPR015424">
    <property type="entry name" value="PyrdxlP-dep_Trfase"/>
</dbReference>
<evidence type="ECO:0000256" key="3">
    <source>
        <dbReference type="ARBA" id="ARBA00012239"/>
    </source>
</evidence>
<dbReference type="PROSITE" id="PS00595">
    <property type="entry name" value="AA_TRANSFER_CLASS_5"/>
    <property type="match status" value="1"/>
</dbReference>
<dbReference type="AlphaFoldDB" id="A0A024TAB2"/>
<evidence type="ECO:0000256" key="9">
    <source>
        <dbReference type="RuleBase" id="RU004504"/>
    </source>
</evidence>
<dbReference type="Gene3D" id="3.40.640.10">
    <property type="entry name" value="Type I PLP-dependent aspartate aminotransferase-like (Major domain)"/>
    <property type="match status" value="1"/>
</dbReference>
<evidence type="ECO:0000259" key="10">
    <source>
        <dbReference type="Pfam" id="PF00266"/>
    </source>
</evidence>
<dbReference type="RefSeq" id="XP_008880811.1">
    <property type="nucleotide sequence ID" value="XM_008882589.1"/>
</dbReference>
<comment type="cofactor">
    <cofactor evidence="1 9">
        <name>pyridoxal 5'-phosphate</name>
        <dbReference type="ChEBI" id="CHEBI:597326"/>
    </cofactor>
</comment>
<dbReference type="InterPro" id="IPR020578">
    <property type="entry name" value="Aminotrans_V_PyrdxlP_BS"/>
</dbReference>
<dbReference type="PANTHER" id="PTHR11601">
    <property type="entry name" value="CYSTEINE DESULFURYLASE FAMILY MEMBER"/>
    <property type="match status" value="1"/>
</dbReference>
<dbReference type="eggNOG" id="KOG1549">
    <property type="taxonomic scope" value="Eukaryota"/>
</dbReference>
<comment type="similarity">
    <text evidence="2">Belongs to the class-V pyridoxal-phosphate-dependent aminotransferase family. NifS/IscS subfamily.</text>
</comment>
<evidence type="ECO:0000256" key="2">
    <source>
        <dbReference type="ARBA" id="ARBA00006490"/>
    </source>
</evidence>
<protein>
    <recommendedName>
        <fullName evidence="3">cysteine desulfurase</fullName>
        <ecNumber evidence="3">2.8.1.7</ecNumber>
    </recommendedName>
</protein>